<evidence type="ECO:0000256" key="18">
    <source>
        <dbReference type="SAM" id="Phobius"/>
    </source>
</evidence>
<evidence type="ECO:0000256" key="15">
    <source>
        <dbReference type="ARBA" id="ARBA00033342"/>
    </source>
</evidence>
<evidence type="ECO:0000256" key="7">
    <source>
        <dbReference type="ARBA" id="ARBA00022927"/>
    </source>
</evidence>
<evidence type="ECO:0000256" key="3">
    <source>
        <dbReference type="ARBA" id="ARBA00015325"/>
    </source>
</evidence>
<dbReference type="InterPro" id="IPR047196">
    <property type="entry name" value="YidC_ALB_C"/>
</dbReference>
<organism evidence="20 21">
    <name type="scientific">Aeromicrobium piscarium</name>
    <dbReference type="NCBI Taxonomy" id="2590901"/>
    <lineage>
        <taxon>Bacteria</taxon>
        <taxon>Bacillati</taxon>
        <taxon>Actinomycetota</taxon>
        <taxon>Actinomycetes</taxon>
        <taxon>Propionibacteriales</taxon>
        <taxon>Nocardioidaceae</taxon>
        <taxon>Aeromicrobium</taxon>
    </lineage>
</organism>
<evidence type="ECO:0000256" key="1">
    <source>
        <dbReference type="ARBA" id="ARBA00004651"/>
    </source>
</evidence>
<proteinExistence type="inferred from homology"/>
<feature type="domain" description="Membrane insertase YidC/Oxa/ALB C-terminal" evidence="19">
    <location>
        <begin position="43"/>
        <end position="255"/>
    </location>
</feature>
<feature type="compositionally biased region" description="Basic and acidic residues" evidence="17">
    <location>
        <begin position="289"/>
        <end position="301"/>
    </location>
</feature>
<dbReference type="OrthoDB" id="9780552at2"/>
<keyword evidence="6 16" id="KW-0812">Transmembrane</keyword>
<dbReference type="CDD" id="cd20070">
    <property type="entry name" value="5TM_YidC_Alb3"/>
    <property type="match status" value="1"/>
</dbReference>
<keyword evidence="8 18" id="KW-1133">Transmembrane helix</keyword>
<dbReference type="GO" id="GO:0015031">
    <property type="term" value="P:protein transport"/>
    <property type="evidence" value="ECO:0007669"/>
    <property type="project" value="UniProtKB-KW"/>
</dbReference>
<dbReference type="GO" id="GO:0051205">
    <property type="term" value="P:protein insertion into membrane"/>
    <property type="evidence" value="ECO:0007669"/>
    <property type="project" value="TreeGrafter"/>
</dbReference>
<dbReference type="Pfam" id="PF02096">
    <property type="entry name" value="60KD_IMP"/>
    <property type="match status" value="1"/>
</dbReference>
<evidence type="ECO:0000256" key="9">
    <source>
        <dbReference type="ARBA" id="ARBA00023136"/>
    </source>
</evidence>
<evidence type="ECO:0000256" key="10">
    <source>
        <dbReference type="ARBA" id="ARBA00023186"/>
    </source>
</evidence>
<feature type="region of interest" description="Disordered" evidence="17">
    <location>
        <begin position="265"/>
        <end position="377"/>
    </location>
</feature>
<sequence>MFDFLGSIFNAVMTPLYYAVSGVVLAWHELFSLILDPASGWSWALSIVGLTVTIRAMLIPLFVRQIKSSRNMQLLQPQLRELREKYGHDRERFAQEQMKLFKDSGTNPFSSCMPLLLQMPIFLSLFRVINEASRKGADGALGFLSGDQAEALQDAEWLGGRIADTFLTSDHLETKIIALVMVVMMSATQFFTQRQLMAKNMPPEALNGPFAQQQKMLLYILPLVFAVSGVYFPLGVLVYWTTSNLWTMGQQFYVIRNNPAPGTEAFRAKQERDRRKGKEPQIDPAAAAAEERKKIAREAAARRQQPKKQSRNQRRGGGQQAKGTPADKAGNSGESSAPDPAAGAGEASDGAITPKKQSKPKNSPSKGSTQGKKRPSK</sequence>
<feature type="transmembrane region" description="Helical" evidence="18">
    <location>
        <begin position="40"/>
        <end position="63"/>
    </location>
</feature>
<keyword evidence="9 18" id="KW-0472">Membrane</keyword>
<dbReference type="NCBIfam" id="NF002350">
    <property type="entry name" value="PRK01315.1"/>
    <property type="match status" value="1"/>
</dbReference>
<dbReference type="EMBL" id="VLNT01000021">
    <property type="protein sequence ID" value="TSD55680.1"/>
    <property type="molecule type" value="Genomic_DNA"/>
</dbReference>
<keyword evidence="10" id="KW-0143">Chaperone</keyword>
<comment type="function">
    <text evidence="11">Required for the insertion and/or proper folding and/or complex formation of integral membrane proteins into the membrane. Involved in integration of membrane proteins that insert both dependently and independently of the Sec translocase complex, as well as at least some lipoproteins. Aids folding of multispanning membrane proteins.</text>
</comment>
<feature type="transmembrane region" description="Helical" evidence="18">
    <location>
        <begin position="7"/>
        <end position="28"/>
    </location>
</feature>
<comment type="caution">
    <text evidence="20">The sequence shown here is derived from an EMBL/GenBank/DDBJ whole genome shotgun (WGS) entry which is preliminary data.</text>
</comment>
<evidence type="ECO:0000256" key="6">
    <source>
        <dbReference type="ARBA" id="ARBA00022692"/>
    </source>
</evidence>
<dbReference type="GO" id="GO:0032977">
    <property type="term" value="F:membrane insertase activity"/>
    <property type="evidence" value="ECO:0007669"/>
    <property type="project" value="InterPro"/>
</dbReference>
<dbReference type="InterPro" id="IPR001708">
    <property type="entry name" value="YidC/ALB3/OXA1/COX18"/>
</dbReference>
<dbReference type="AlphaFoldDB" id="A0A554RNJ7"/>
<evidence type="ECO:0000256" key="11">
    <source>
        <dbReference type="ARBA" id="ARBA00025034"/>
    </source>
</evidence>
<feature type="compositionally biased region" description="Basic residues" evidence="17">
    <location>
        <begin position="304"/>
        <end position="314"/>
    </location>
</feature>
<feature type="transmembrane region" description="Helical" evidence="18">
    <location>
        <begin position="176"/>
        <end position="196"/>
    </location>
</feature>
<reference evidence="20 21" key="1">
    <citation type="submission" date="2019-07" db="EMBL/GenBank/DDBJ databases">
        <authorList>
            <person name="Zhao L.H."/>
        </authorList>
    </citation>
    <scope>NUCLEOTIDE SEQUENCE [LARGE SCALE GENOMIC DNA]</scope>
    <source>
        <strain evidence="20 21">Co35</strain>
    </source>
</reference>
<dbReference type="Proteomes" id="UP000316988">
    <property type="component" value="Unassembled WGS sequence"/>
</dbReference>
<protein>
    <recommendedName>
        <fullName evidence="3">Membrane protein insertase YidC</fullName>
    </recommendedName>
    <alternativeName>
        <fullName evidence="15">Foldase YidC</fullName>
    </alternativeName>
    <alternativeName>
        <fullName evidence="14">Membrane integrase YidC</fullName>
    </alternativeName>
    <alternativeName>
        <fullName evidence="13">Membrane protein YidC</fullName>
    </alternativeName>
</protein>
<comment type="subcellular location">
    <subcellularLocation>
        <location evidence="1">Cell membrane</location>
        <topology evidence="1">Multi-pass membrane protein</topology>
    </subcellularLocation>
    <subcellularLocation>
        <location evidence="16">Membrane</location>
        <topology evidence="16">Multi-pass membrane protein</topology>
    </subcellularLocation>
</comment>
<evidence type="ECO:0000256" key="16">
    <source>
        <dbReference type="RuleBase" id="RU003945"/>
    </source>
</evidence>
<gene>
    <name evidence="20" type="primary">yidC</name>
    <name evidence="20" type="ORF">FNM00_16505</name>
</gene>
<keyword evidence="5" id="KW-1003">Cell membrane</keyword>
<evidence type="ECO:0000256" key="4">
    <source>
        <dbReference type="ARBA" id="ARBA00022448"/>
    </source>
</evidence>
<keyword evidence="4" id="KW-0813">Transport</keyword>
<dbReference type="GO" id="GO:0005886">
    <property type="term" value="C:plasma membrane"/>
    <property type="evidence" value="ECO:0007669"/>
    <property type="project" value="UniProtKB-SubCell"/>
</dbReference>
<name>A0A554RNJ7_9ACTN</name>
<evidence type="ECO:0000256" key="13">
    <source>
        <dbReference type="ARBA" id="ARBA00031538"/>
    </source>
</evidence>
<keyword evidence="7" id="KW-0653">Protein transport</keyword>
<dbReference type="PANTHER" id="PTHR12428">
    <property type="entry name" value="OXA1"/>
    <property type="match status" value="1"/>
</dbReference>
<dbReference type="NCBIfam" id="TIGR03592">
    <property type="entry name" value="yidC_oxa1_cterm"/>
    <property type="match status" value="1"/>
</dbReference>
<evidence type="ECO:0000313" key="21">
    <source>
        <dbReference type="Proteomes" id="UP000316988"/>
    </source>
</evidence>
<accession>A0A554RNJ7</accession>
<evidence type="ECO:0000313" key="20">
    <source>
        <dbReference type="EMBL" id="TSD55680.1"/>
    </source>
</evidence>
<evidence type="ECO:0000256" key="12">
    <source>
        <dbReference type="ARBA" id="ARBA00026028"/>
    </source>
</evidence>
<comment type="subunit">
    <text evidence="12">Interacts with the Sec translocase complex via SecD. Specifically interacts with transmembrane segments of nascent integral membrane proteins during membrane integration.</text>
</comment>
<feature type="compositionally biased region" description="Basic and acidic residues" evidence="17">
    <location>
        <begin position="266"/>
        <end position="281"/>
    </location>
</feature>
<comment type="similarity">
    <text evidence="2">Belongs to the OXA1/ALB3/YidC family. Type 1 subfamily.</text>
</comment>
<evidence type="ECO:0000256" key="5">
    <source>
        <dbReference type="ARBA" id="ARBA00022475"/>
    </source>
</evidence>
<evidence type="ECO:0000256" key="2">
    <source>
        <dbReference type="ARBA" id="ARBA00010527"/>
    </source>
</evidence>
<dbReference type="PANTHER" id="PTHR12428:SF65">
    <property type="entry name" value="CYTOCHROME C OXIDASE ASSEMBLY PROTEIN COX18, MITOCHONDRIAL"/>
    <property type="match status" value="1"/>
</dbReference>
<feature type="transmembrane region" description="Helical" evidence="18">
    <location>
        <begin position="216"/>
        <end position="240"/>
    </location>
</feature>
<evidence type="ECO:0000256" key="14">
    <source>
        <dbReference type="ARBA" id="ARBA00033245"/>
    </source>
</evidence>
<evidence type="ECO:0000256" key="17">
    <source>
        <dbReference type="SAM" id="MobiDB-lite"/>
    </source>
</evidence>
<keyword evidence="21" id="KW-1185">Reference proteome</keyword>
<evidence type="ECO:0000259" key="19">
    <source>
        <dbReference type="Pfam" id="PF02096"/>
    </source>
</evidence>
<dbReference type="InterPro" id="IPR028055">
    <property type="entry name" value="YidC/Oxa/ALB_C"/>
</dbReference>
<evidence type="ECO:0000256" key="8">
    <source>
        <dbReference type="ARBA" id="ARBA00022989"/>
    </source>
</evidence>